<feature type="region of interest" description="Disordered" evidence="3">
    <location>
        <begin position="36"/>
        <end position="74"/>
    </location>
</feature>
<dbReference type="InterPro" id="IPR000322">
    <property type="entry name" value="Glyco_hydro_31_TIM"/>
</dbReference>
<evidence type="ECO:0008006" key="8">
    <source>
        <dbReference type="Google" id="ProtNLM"/>
    </source>
</evidence>
<comment type="similarity">
    <text evidence="1 2">Belongs to the glycosyl hydrolase 31 family.</text>
</comment>
<keyword evidence="2" id="KW-0378">Hydrolase</keyword>
<sequence length="944" mass="104818">MARRFSNLSEHVIIKDIMPSSPRNLTNIHPLTTLDNDDWEPSVVSTPSPANATSTQHPSCSAQSRSNNKQVAPSPSRLFLRTPIPHSSPTGLHFALGPFEVSIVLTPIDSSIVLAAKQKIEKRRMRQIKSEKATPMGSYNVNVHDPAREAVNGVFEYEYNETEVEAPKLANLRIVQRSVSHGSRGRVSQQEKVLWSSAPGVNFVGGAHVDLSVMECRDADLLNSSTSIHEHVLKTYNLQTIDSIERGPAHAITIRGQLGSEIVGGALEDTAVDYTLVLSLADHEGESDGRTTVVGCSSSVGAVNGHKDGTEGAKVLAFQLQLTEGEKTTLVPNQAHLFGVTDQTEAFFGFGHRLSNANARGMQIHVLNQSTKFSRSTKHKNSSDSCCTVPQFITSHSRGLYLHNTEPSVFDLRANDWFSIRVQCSSVSGVFIGGNDMLDTLRIYTSLRGRTKMLPSWTQRNGVILGISGGTDAVRTIVQRMKENDCPVAGVLIHDWSGIVDPSSNETRIWYNWIIEREHYKYWQKMVAELDAEGICLGVYVNPMIEEIPVHLRSGRRYLFGEALREGYLIKSQQGDGKRERVTSGSGSKGEIYQMNKKKCPRVGLLDTSNYLACQWWKNVVRSEVMDYAGASFWIADMGESAPIVNSLYHKQSINGLSFHNAYPQEWARVNREAIKDAGREGDSFFLTKAGYGLTPKYAGSTCLGDQVVNYKSKDGGGLQSVLNGILNGGFSGFTYGHCAVSFAVPRTVNSLDERAREMICRWMEMNAFTALFRTHDCTDGTSSVCAYNNGYILHALARWSVVYASLADYRMKVSSEASFRGYPVARHPILHFPMDREFRKSSVSAFMLGDRLFIAPVMKYGVSKVKVYLPEGKWIHLWSGNVVTKADNVGTIVEVQAPLGKPPVFYRECDEMSDFVSDLKRKAIICPEKEVKKNRWWPHFSKA</sequence>
<feature type="compositionally biased region" description="Polar residues" evidence="3">
    <location>
        <begin position="43"/>
        <end position="73"/>
    </location>
</feature>
<dbReference type="InterPro" id="IPR048395">
    <property type="entry name" value="Glyco_hydro_31_C"/>
</dbReference>
<evidence type="ECO:0000256" key="1">
    <source>
        <dbReference type="ARBA" id="ARBA00007806"/>
    </source>
</evidence>
<evidence type="ECO:0000313" key="6">
    <source>
        <dbReference type="EMBL" id="KAL3774442.1"/>
    </source>
</evidence>
<evidence type="ECO:0000256" key="3">
    <source>
        <dbReference type="SAM" id="MobiDB-lite"/>
    </source>
</evidence>
<dbReference type="Gene3D" id="3.20.20.80">
    <property type="entry name" value="Glycosidases"/>
    <property type="match status" value="1"/>
</dbReference>
<dbReference type="SUPFAM" id="SSF74650">
    <property type="entry name" value="Galactose mutarotase-like"/>
    <property type="match status" value="1"/>
</dbReference>
<dbReference type="SUPFAM" id="SSF51445">
    <property type="entry name" value="(Trans)glycosidases"/>
    <property type="match status" value="1"/>
</dbReference>
<dbReference type="SUPFAM" id="SSF51011">
    <property type="entry name" value="Glycosyl hydrolase domain"/>
    <property type="match status" value="1"/>
</dbReference>
<feature type="domain" description="Glycoside hydrolase family 31 TIM barrel" evidence="4">
    <location>
        <begin position="470"/>
        <end position="783"/>
    </location>
</feature>
<dbReference type="Proteomes" id="UP001516023">
    <property type="component" value="Unassembled WGS sequence"/>
</dbReference>
<evidence type="ECO:0000256" key="2">
    <source>
        <dbReference type="RuleBase" id="RU361185"/>
    </source>
</evidence>
<reference evidence="6 7" key="1">
    <citation type="journal article" date="2020" name="G3 (Bethesda)">
        <title>Improved Reference Genome for Cyclotella cryptica CCMP332, a Model for Cell Wall Morphogenesis, Salinity Adaptation, and Lipid Production in Diatoms (Bacillariophyta).</title>
        <authorList>
            <person name="Roberts W.R."/>
            <person name="Downey K.M."/>
            <person name="Ruck E.C."/>
            <person name="Traller J.C."/>
            <person name="Alverson A.J."/>
        </authorList>
    </citation>
    <scope>NUCLEOTIDE SEQUENCE [LARGE SCALE GENOMIC DNA]</scope>
    <source>
        <strain evidence="6 7">CCMP332</strain>
    </source>
</reference>
<accession>A0ABD3NHH7</accession>
<dbReference type="GO" id="GO:0016798">
    <property type="term" value="F:hydrolase activity, acting on glycosyl bonds"/>
    <property type="evidence" value="ECO:0007669"/>
    <property type="project" value="UniProtKB-KW"/>
</dbReference>
<evidence type="ECO:0000313" key="7">
    <source>
        <dbReference type="Proteomes" id="UP001516023"/>
    </source>
</evidence>
<dbReference type="Gene3D" id="2.60.40.1180">
    <property type="entry name" value="Golgi alpha-mannosidase II"/>
    <property type="match status" value="1"/>
</dbReference>
<dbReference type="EMBL" id="JABMIG020000590">
    <property type="protein sequence ID" value="KAL3774442.1"/>
    <property type="molecule type" value="Genomic_DNA"/>
</dbReference>
<name>A0ABD3NHH7_9STRA</name>
<dbReference type="AlphaFoldDB" id="A0ABD3NHH7"/>
<dbReference type="Pfam" id="PF21365">
    <property type="entry name" value="Glyco_hydro_31_3rd"/>
    <property type="match status" value="1"/>
</dbReference>
<protein>
    <recommendedName>
        <fullName evidence="8">Alpha-glucosidase</fullName>
    </recommendedName>
</protein>
<keyword evidence="2" id="KW-0326">Glycosidase</keyword>
<gene>
    <name evidence="6" type="ORF">HJC23_000158</name>
</gene>
<dbReference type="InterPro" id="IPR013780">
    <property type="entry name" value="Glyco_hydro_b"/>
</dbReference>
<dbReference type="Gene3D" id="2.60.40.1760">
    <property type="entry name" value="glycosyl hydrolase (family 31)"/>
    <property type="match status" value="1"/>
</dbReference>
<comment type="caution">
    <text evidence="6">The sequence shown here is derived from an EMBL/GenBank/DDBJ whole genome shotgun (WGS) entry which is preliminary data.</text>
</comment>
<keyword evidence="7" id="KW-1185">Reference proteome</keyword>
<proteinExistence type="inferred from homology"/>
<organism evidence="6 7">
    <name type="scientific">Cyclotella cryptica</name>
    <dbReference type="NCBI Taxonomy" id="29204"/>
    <lineage>
        <taxon>Eukaryota</taxon>
        <taxon>Sar</taxon>
        <taxon>Stramenopiles</taxon>
        <taxon>Ochrophyta</taxon>
        <taxon>Bacillariophyta</taxon>
        <taxon>Coscinodiscophyceae</taxon>
        <taxon>Thalassiosirophycidae</taxon>
        <taxon>Stephanodiscales</taxon>
        <taxon>Stephanodiscaceae</taxon>
        <taxon>Cyclotella</taxon>
    </lineage>
</organism>
<dbReference type="InterPro" id="IPR011013">
    <property type="entry name" value="Gal_mutarotase_sf_dom"/>
</dbReference>
<dbReference type="PANTHER" id="PTHR46959">
    <property type="entry name" value="SULFOQUINOVOSIDASE"/>
    <property type="match status" value="1"/>
</dbReference>
<dbReference type="InterPro" id="IPR017853">
    <property type="entry name" value="GH"/>
</dbReference>
<dbReference type="PANTHER" id="PTHR46959:SF2">
    <property type="entry name" value="SULFOQUINOVOSIDASE"/>
    <property type="match status" value="1"/>
</dbReference>
<evidence type="ECO:0000259" key="4">
    <source>
        <dbReference type="Pfam" id="PF01055"/>
    </source>
</evidence>
<dbReference type="InterPro" id="IPR052990">
    <property type="entry name" value="Sulfoquinovosidase_GH31"/>
</dbReference>
<dbReference type="Pfam" id="PF01055">
    <property type="entry name" value="Glyco_hydro_31_2nd"/>
    <property type="match status" value="1"/>
</dbReference>
<evidence type="ECO:0000259" key="5">
    <source>
        <dbReference type="Pfam" id="PF21365"/>
    </source>
</evidence>
<feature type="domain" description="Glycosyl hydrolase family 31 C-terminal" evidence="5">
    <location>
        <begin position="822"/>
        <end position="909"/>
    </location>
</feature>